<keyword evidence="9" id="KW-0170">Cobalt</keyword>
<dbReference type="InterPro" id="IPR002933">
    <property type="entry name" value="Peptidase_M20"/>
</dbReference>
<dbReference type="SUPFAM" id="SSF53187">
    <property type="entry name" value="Zn-dependent exopeptidases"/>
    <property type="match status" value="1"/>
</dbReference>
<dbReference type="NCBIfam" id="TIGR01892">
    <property type="entry name" value="AcOrn-deacetyl"/>
    <property type="match status" value="1"/>
</dbReference>
<dbReference type="GO" id="GO:0006526">
    <property type="term" value="P:L-arginine biosynthetic process"/>
    <property type="evidence" value="ECO:0007669"/>
    <property type="project" value="UniProtKB-KW"/>
</dbReference>
<dbReference type="GO" id="GO:0046872">
    <property type="term" value="F:metal ion binding"/>
    <property type="evidence" value="ECO:0007669"/>
    <property type="project" value="UniProtKB-KW"/>
</dbReference>
<dbReference type="CDD" id="cd03894">
    <property type="entry name" value="M20_ArgE"/>
    <property type="match status" value="1"/>
</dbReference>
<sequence length="386" mass="42223">MSKHFPNLLTQMDNIIKLPSVSSTNSQIDMSNAQVIHFLASNFESLGFSCEIVTSPSSSQHEKLNLIATLGSGPGGLVLAGHTDTVPFDEQLWSLDPLLATEKDGKIYGLGSTDMKGFFPLIMEAVQQFKDEKFKQPLIVLATADEETSMQGAKTLSELGRPKARYAVIGEPTGLKPVKAHKGMMMESIKLLGQSGHSSNPALGKNAMEAMHLVIADLLVYREQLKQKYTNPLFEIPYPTLNLGCIHGGDNPNRICGHCELEFDIRLTPGMNLDTVRTEISQRVNRITQPLGISASFEPLFSGVPAFFADDNSELLRSAERLTGHSAISVAFGTEGPHLQSMGMDTIILGPGNIDQAHQPDEYMSLDMIKPCVKLLQQLISQYCIH</sequence>
<dbReference type="GO" id="GO:0008777">
    <property type="term" value="F:acetylornithine deacetylase activity"/>
    <property type="evidence" value="ECO:0007669"/>
    <property type="project" value="TreeGrafter"/>
</dbReference>
<dbReference type="Proteomes" id="UP000218172">
    <property type="component" value="Unassembled WGS sequence"/>
</dbReference>
<keyword evidence="8" id="KW-0862">Zinc</keyword>
<evidence type="ECO:0000259" key="10">
    <source>
        <dbReference type="Pfam" id="PF07687"/>
    </source>
</evidence>
<evidence type="ECO:0000256" key="6">
    <source>
        <dbReference type="ARBA" id="ARBA00022723"/>
    </source>
</evidence>
<dbReference type="FunFam" id="3.30.70.360:FF:000003">
    <property type="entry name" value="Acetylornithine deacetylase"/>
    <property type="match status" value="1"/>
</dbReference>
<evidence type="ECO:0000313" key="11">
    <source>
        <dbReference type="EMBL" id="PCH62215.1"/>
    </source>
</evidence>
<evidence type="ECO:0000256" key="8">
    <source>
        <dbReference type="ARBA" id="ARBA00022833"/>
    </source>
</evidence>
<evidence type="ECO:0000256" key="3">
    <source>
        <dbReference type="ARBA" id="ARBA00022490"/>
    </source>
</evidence>
<dbReference type="PANTHER" id="PTHR43808">
    <property type="entry name" value="ACETYLORNITHINE DEACETYLASE"/>
    <property type="match status" value="1"/>
</dbReference>
<evidence type="ECO:0000256" key="9">
    <source>
        <dbReference type="ARBA" id="ARBA00023285"/>
    </source>
</evidence>
<keyword evidence="6" id="KW-0479">Metal-binding</keyword>
<keyword evidence="4" id="KW-0055">Arginine biosynthesis</keyword>
<evidence type="ECO:0000256" key="4">
    <source>
        <dbReference type="ARBA" id="ARBA00022571"/>
    </source>
</evidence>
<dbReference type="SUPFAM" id="SSF55031">
    <property type="entry name" value="Bacterial exopeptidase dimerisation domain"/>
    <property type="match status" value="1"/>
</dbReference>
<reference evidence="12" key="1">
    <citation type="submission" date="2017-08" db="EMBL/GenBank/DDBJ databases">
        <title>A dynamic microbial community with high functional redundancy inhabits the cold, oxic subseafloor aquifer.</title>
        <authorList>
            <person name="Tully B.J."/>
            <person name="Wheat C.G."/>
            <person name="Glazer B.T."/>
            <person name="Huber J.A."/>
        </authorList>
    </citation>
    <scope>NUCLEOTIDE SEQUENCE [LARGE SCALE GENOMIC DNA]</scope>
</reference>
<accession>A0A2A4MQ38</accession>
<organism evidence="11 12">
    <name type="scientific">SAR86 cluster bacterium</name>
    <dbReference type="NCBI Taxonomy" id="2030880"/>
    <lineage>
        <taxon>Bacteria</taxon>
        <taxon>Pseudomonadati</taxon>
        <taxon>Pseudomonadota</taxon>
        <taxon>Gammaproteobacteria</taxon>
        <taxon>SAR86 cluster</taxon>
    </lineage>
</organism>
<dbReference type="EMBL" id="NVQR01000043">
    <property type="protein sequence ID" value="PCH62215.1"/>
    <property type="molecule type" value="Genomic_DNA"/>
</dbReference>
<dbReference type="NCBIfam" id="NF003474">
    <property type="entry name" value="PRK05111.1"/>
    <property type="match status" value="1"/>
</dbReference>
<dbReference type="Gene3D" id="3.30.70.360">
    <property type="match status" value="1"/>
</dbReference>
<comment type="similarity">
    <text evidence="2">Belongs to the peptidase M20A family. ArgE subfamily.</text>
</comment>
<evidence type="ECO:0000313" key="12">
    <source>
        <dbReference type="Proteomes" id="UP000218172"/>
    </source>
</evidence>
<protein>
    <submittedName>
        <fullName evidence="11">Acetylornithine deacetylase</fullName>
    </submittedName>
</protein>
<dbReference type="Gene3D" id="3.40.630.10">
    <property type="entry name" value="Zn peptidases"/>
    <property type="match status" value="1"/>
</dbReference>
<proteinExistence type="inferred from homology"/>
<dbReference type="Pfam" id="PF07687">
    <property type="entry name" value="M20_dimer"/>
    <property type="match status" value="1"/>
</dbReference>
<dbReference type="InterPro" id="IPR036264">
    <property type="entry name" value="Bact_exopeptidase_dim_dom"/>
</dbReference>
<evidence type="ECO:0000256" key="1">
    <source>
        <dbReference type="ARBA" id="ARBA00004496"/>
    </source>
</evidence>
<dbReference type="Pfam" id="PF01546">
    <property type="entry name" value="Peptidase_M20"/>
    <property type="match status" value="1"/>
</dbReference>
<keyword evidence="7" id="KW-0378">Hydrolase</keyword>
<comment type="subcellular location">
    <subcellularLocation>
        <location evidence="1">Cytoplasm</location>
    </subcellularLocation>
</comment>
<dbReference type="AlphaFoldDB" id="A0A2A4MQ38"/>
<gene>
    <name evidence="11" type="ORF">COC19_03230</name>
</gene>
<keyword evidence="3" id="KW-0963">Cytoplasm</keyword>
<evidence type="ECO:0000256" key="2">
    <source>
        <dbReference type="ARBA" id="ARBA00005691"/>
    </source>
</evidence>
<keyword evidence="5" id="KW-0028">Amino-acid biosynthesis</keyword>
<evidence type="ECO:0000256" key="7">
    <source>
        <dbReference type="ARBA" id="ARBA00022801"/>
    </source>
</evidence>
<feature type="domain" description="Peptidase M20 dimerisation" evidence="10">
    <location>
        <begin position="180"/>
        <end position="286"/>
    </location>
</feature>
<name>A0A2A4MQ38_9GAMM</name>
<comment type="caution">
    <text evidence="11">The sequence shown here is derived from an EMBL/GenBank/DDBJ whole genome shotgun (WGS) entry which is preliminary data.</text>
</comment>
<dbReference type="GO" id="GO:0005737">
    <property type="term" value="C:cytoplasm"/>
    <property type="evidence" value="ECO:0007669"/>
    <property type="project" value="UniProtKB-SubCell"/>
</dbReference>
<dbReference type="InterPro" id="IPR050072">
    <property type="entry name" value="Peptidase_M20A"/>
</dbReference>
<dbReference type="InterPro" id="IPR011650">
    <property type="entry name" value="Peptidase_M20_dimer"/>
</dbReference>
<dbReference type="InterPro" id="IPR010169">
    <property type="entry name" value="AcOrn-deacetyl"/>
</dbReference>
<evidence type="ECO:0000256" key="5">
    <source>
        <dbReference type="ARBA" id="ARBA00022605"/>
    </source>
</evidence>
<dbReference type="PANTHER" id="PTHR43808:SF1">
    <property type="entry name" value="ACETYLORNITHINE DEACETYLASE"/>
    <property type="match status" value="1"/>
</dbReference>